<sequence>METPLVVLLWVWAGAAVVVLGVGGGTAVLTQLHSRRVRKLSGRSVERTDSVRWELVTVADLQRSRALAVAFKEELGGKVATRAHTVGRQVPGEEQSEQEIRAESVTEPGSGETTVTTRQGQAIGAIPQQATSGREQQQQSRRFEI</sequence>
<feature type="region of interest" description="Disordered" evidence="1">
    <location>
        <begin position="82"/>
        <end position="145"/>
    </location>
</feature>
<keyword evidence="2" id="KW-1133">Transmembrane helix</keyword>
<keyword evidence="2" id="KW-0472">Membrane</keyword>
<evidence type="ECO:0000256" key="2">
    <source>
        <dbReference type="SAM" id="Phobius"/>
    </source>
</evidence>
<keyword evidence="2" id="KW-0812">Transmembrane</keyword>
<accession>A0A2P2C5Q1</accession>
<protein>
    <submittedName>
        <fullName evidence="3">Uncharacterized protein</fullName>
    </submittedName>
</protein>
<gene>
    <name evidence="3" type="ORF">NOCA240052</name>
</gene>
<name>A0A2P2C5Q1_9ZZZZ</name>
<organism evidence="3">
    <name type="scientific">metagenome</name>
    <dbReference type="NCBI Taxonomy" id="256318"/>
    <lineage>
        <taxon>unclassified sequences</taxon>
        <taxon>metagenomes</taxon>
    </lineage>
</organism>
<feature type="transmembrane region" description="Helical" evidence="2">
    <location>
        <begin position="6"/>
        <end position="29"/>
    </location>
</feature>
<reference evidence="3" key="1">
    <citation type="submission" date="2015-08" db="EMBL/GenBank/DDBJ databases">
        <authorList>
            <person name="Babu N.S."/>
            <person name="Beckwith C.J."/>
            <person name="Beseler K.G."/>
            <person name="Brison A."/>
            <person name="Carone J.V."/>
            <person name="Caskin T.P."/>
            <person name="Diamond M."/>
            <person name="Durham M.E."/>
            <person name="Foxe J.M."/>
            <person name="Go M."/>
            <person name="Henderson B.A."/>
            <person name="Jones I.B."/>
            <person name="McGettigan J.A."/>
            <person name="Micheletti S.J."/>
            <person name="Nasrallah M.E."/>
            <person name="Ortiz D."/>
            <person name="Piller C.R."/>
            <person name="Privatt S.R."/>
            <person name="Schneider S.L."/>
            <person name="Sharp S."/>
            <person name="Smith T.C."/>
            <person name="Stanton J.D."/>
            <person name="Ullery H.E."/>
            <person name="Wilson R.J."/>
            <person name="Serrano M.G."/>
            <person name="Buck G."/>
            <person name="Lee V."/>
            <person name="Wang Y."/>
            <person name="Carvalho R."/>
            <person name="Voegtly L."/>
            <person name="Shi R."/>
            <person name="Duckworth R."/>
            <person name="Johnson A."/>
            <person name="Loviza R."/>
            <person name="Walstead R."/>
            <person name="Shah Z."/>
            <person name="Kiflezghi M."/>
            <person name="Wade K."/>
            <person name="Ball S.L."/>
            <person name="Bradley K.W."/>
            <person name="Asai D.J."/>
            <person name="Bowman C.A."/>
            <person name="Russell D.A."/>
            <person name="Pope W.H."/>
            <person name="Jacobs-Sera D."/>
            <person name="Hendrix R.W."/>
            <person name="Hatfull G.F."/>
        </authorList>
    </citation>
    <scope>NUCLEOTIDE SEQUENCE</scope>
</reference>
<dbReference type="AlphaFoldDB" id="A0A2P2C5Q1"/>
<feature type="compositionally biased region" description="Low complexity" evidence="1">
    <location>
        <begin position="119"/>
        <end position="130"/>
    </location>
</feature>
<dbReference type="EMBL" id="CZKA01000034">
    <property type="protein sequence ID" value="CUR57321.1"/>
    <property type="molecule type" value="Genomic_DNA"/>
</dbReference>
<evidence type="ECO:0000256" key="1">
    <source>
        <dbReference type="SAM" id="MobiDB-lite"/>
    </source>
</evidence>
<evidence type="ECO:0000313" key="3">
    <source>
        <dbReference type="EMBL" id="CUR57321.1"/>
    </source>
</evidence>
<feature type="compositionally biased region" description="Polar residues" evidence="1">
    <location>
        <begin position="131"/>
        <end position="145"/>
    </location>
</feature>
<proteinExistence type="predicted"/>